<dbReference type="EMBL" id="JABWRP010000005">
    <property type="protein sequence ID" value="MBC3470774.1"/>
    <property type="molecule type" value="Genomic_DNA"/>
</dbReference>
<comment type="caution">
    <text evidence="3">The sequence shown here is derived from an EMBL/GenBank/DDBJ whole genome shotgun (WGS) entry which is preliminary data.</text>
</comment>
<reference evidence="4" key="3">
    <citation type="submission" date="2021-06" db="EMBL/GenBank/DDBJ databases">
        <title>Updating the genus Pseudomonas: Description of 43 new species and partition of the Pseudomonas putida group.</title>
        <authorList>
            <person name="Girard L."/>
            <person name="Lood C."/>
            <person name="Vandamme P."/>
            <person name="Rokni-Zadeh H."/>
            <person name="Van Noort V."/>
            <person name="Hofte M."/>
            <person name="Lavigne R."/>
            <person name="De Mot R."/>
        </authorList>
    </citation>
    <scope>NUCLEOTIDE SEQUENCE</scope>
    <source>
        <strain evidence="4">RW4S2</strain>
    </source>
</reference>
<reference evidence="3" key="2">
    <citation type="submission" date="2020-07" db="EMBL/GenBank/DDBJ databases">
        <authorList>
            <person name="Lood C."/>
            <person name="Girard L."/>
        </authorList>
    </citation>
    <scope>NUCLEOTIDE SEQUENCE</scope>
    <source>
        <strain evidence="3">RW4S2</strain>
    </source>
</reference>
<evidence type="ECO:0000313" key="4">
    <source>
        <dbReference type="EMBL" id="MBV4539534.1"/>
    </source>
</evidence>
<gene>
    <name evidence="4" type="ORF">HU738_000500</name>
    <name evidence="3" type="ORF">HU738_09395</name>
</gene>
<sequence length="168" mass="19508">MDIGRPCNEPIRFNRHRRKVYFYQYRFDLLHPFGRKNWGVKPVAYDWDDLTAEAYRIYGAMGYGGLREEVMLSVRKPGTDEVIDRVFLADDIEKGEQYWAIARLFMQQGPEALPDFIRTSKEHEESTNPDALENVALGNPFDRLAPKVQWPTEMDLESRTAPAPGEQP</sequence>
<evidence type="ECO:0000313" key="5">
    <source>
        <dbReference type="Proteomes" id="UP000628137"/>
    </source>
</evidence>
<dbReference type="Pfam" id="PF20455">
    <property type="entry name" value="DUF6708"/>
    <property type="match status" value="1"/>
</dbReference>
<feature type="domain" description="DUF6708" evidence="2">
    <location>
        <begin position="5"/>
        <end position="162"/>
    </location>
</feature>
<name>A0A923K3N9_9PSED</name>
<dbReference type="EMBL" id="JABWRP020000001">
    <property type="protein sequence ID" value="MBV4539534.1"/>
    <property type="molecule type" value="Genomic_DNA"/>
</dbReference>
<evidence type="ECO:0000313" key="3">
    <source>
        <dbReference type="EMBL" id="MBC3470774.1"/>
    </source>
</evidence>
<dbReference type="Proteomes" id="UP000628137">
    <property type="component" value="Unassembled WGS sequence"/>
</dbReference>
<protein>
    <recommendedName>
        <fullName evidence="2">DUF6708 domain-containing protein</fullName>
    </recommendedName>
</protein>
<accession>A0A923K3N9</accession>
<evidence type="ECO:0000256" key="1">
    <source>
        <dbReference type="SAM" id="MobiDB-lite"/>
    </source>
</evidence>
<feature type="region of interest" description="Disordered" evidence="1">
    <location>
        <begin position="148"/>
        <end position="168"/>
    </location>
</feature>
<keyword evidence="5" id="KW-1185">Reference proteome</keyword>
<dbReference type="InterPro" id="IPR046554">
    <property type="entry name" value="DUF6708"/>
</dbReference>
<dbReference type="AlphaFoldDB" id="A0A923K3N9"/>
<proteinExistence type="predicted"/>
<evidence type="ECO:0000259" key="2">
    <source>
        <dbReference type="Pfam" id="PF20455"/>
    </source>
</evidence>
<organism evidence="3">
    <name type="scientific">Pseudomonas vlassakiae</name>
    <dbReference type="NCBI Taxonomy" id="485888"/>
    <lineage>
        <taxon>Bacteria</taxon>
        <taxon>Pseudomonadati</taxon>
        <taxon>Pseudomonadota</taxon>
        <taxon>Gammaproteobacteria</taxon>
        <taxon>Pseudomonadales</taxon>
        <taxon>Pseudomonadaceae</taxon>
        <taxon>Pseudomonas</taxon>
    </lineage>
</organism>
<reference evidence="3 5" key="1">
    <citation type="journal article" date="2020" name="Microorganisms">
        <title>Reliable Identification of Environmental Pseudomonas Isolates Using the rpoD Gene.</title>
        <authorList>
            <consortium name="The Broad Institute Genome Sequencing Platform"/>
            <person name="Girard L."/>
            <person name="Lood C."/>
            <person name="Rokni-Zadeh H."/>
            <person name="van Noort V."/>
            <person name="Lavigne R."/>
            <person name="De Mot R."/>
        </authorList>
    </citation>
    <scope>NUCLEOTIDE SEQUENCE</scope>
    <source>
        <strain evidence="3 5">RW4S2</strain>
    </source>
</reference>